<gene>
    <name evidence="2" type="ORF">EYC84_001739</name>
</gene>
<sequence>MTSKLLGQLSTFHFPAQDLDISAQRRHPEKLWLSQDGSPTVCLREFEKDKDDRPFTRAEKDKILRDFGKPIILNDPPRPINESDGKFFFIILNATENPPDVNWDIVADRAGFANATTARICYGRIRNQLRLYYAKEEPKIAPFYKTLLIPKALNGPSISDKDKPNPRPARVINRRASKPATPWHASTKPTKFPRNRGQGLIINRNDDIENPVTPRNHYEFRRIEVADERDEFDSENEYQNTEEFSYTEYHGVDRINNTITLSDQEDSDDDYKIHRFHDIIKVAGAY</sequence>
<protein>
    <recommendedName>
        <fullName evidence="4">Myb-like domain-containing protein</fullName>
    </recommendedName>
</protein>
<name>A0A5M9JUI7_MONFR</name>
<evidence type="ECO:0000313" key="3">
    <source>
        <dbReference type="Proteomes" id="UP000322873"/>
    </source>
</evidence>
<dbReference type="VEuPathDB" id="FungiDB:MFRU_035g00200"/>
<comment type="caution">
    <text evidence="2">The sequence shown here is derived from an EMBL/GenBank/DDBJ whole genome shotgun (WGS) entry which is preliminary data.</text>
</comment>
<feature type="region of interest" description="Disordered" evidence="1">
    <location>
        <begin position="178"/>
        <end position="213"/>
    </location>
</feature>
<keyword evidence="3" id="KW-1185">Reference proteome</keyword>
<dbReference type="Proteomes" id="UP000322873">
    <property type="component" value="Unassembled WGS sequence"/>
</dbReference>
<evidence type="ECO:0008006" key="4">
    <source>
        <dbReference type="Google" id="ProtNLM"/>
    </source>
</evidence>
<proteinExistence type="predicted"/>
<dbReference type="AlphaFoldDB" id="A0A5M9JUI7"/>
<evidence type="ECO:0000256" key="1">
    <source>
        <dbReference type="SAM" id="MobiDB-lite"/>
    </source>
</evidence>
<accession>A0A5M9JUI7</accession>
<evidence type="ECO:0000313" key="2">
    <source>
        <dbReference type="EMBL" id="KAA8571769.1"/>
    </source>
</evidence>
<reference evidence="2 3" key="1">
    <citation type="submission" date="2019-06" db="EMBL/GenBank/DDBJ databases">
        <title>Genome Sequence of the Brown Rot Fungal Pathogen Monilinia fructicola.</title>
        <authorList>
            <person name="De Miccolis Angelini R.M."/>
            <person name="Landi L."/>
            <person name="Abate D."/>
            <person name="Pollastro S."/>
            <person name="Romanazzi G."/>
            <person name="Faretra F."/>
        </authorList>
    </citation>
    <scope>NUCLEOTIDE SEQUENCE [LARGE SCALE GENOMIC DNA]</scope>
    <source>
        <strain evidence="2 3">Mfrc123</strain>
    </source>
</reference>
<dbReference type="EMBL" id="VICG01000005">
    <property type="protein sequence ID" value="KAA8571769.1"/>
    <property type="molecule type" value="Genomic_DNA"/>
</dbReference>
<organism evidence="2 3">
    <name type="scientific">Monilinia fructicola</name>
    <name type="common">Brown rot fungus</name>
    <name type="synonym">Ciboria fructicola</name>
    <dbReference type="NCBI Taxonomy" id="38448"/>
    <lineage>
        <taxon>Eukaryota</taxon>
        <taxon>Fungi</taxon>
        <taxon>Dikarya</taxon>
        <taxon>Ascomycota</taxon>
        <taxon>Pezizomycotina</taxon>
        <taxon>Leotiomycetes</taxon>
        <taxon>Helotiales</taxon>
        <taxon>Sclerotiniaceae</taxon>
        <taxon>Monilinia</taxon>
    </lineage>
</organism>